<evidence type="ECO:0000256" key="1">
    <source>
        <dbReference type="SAM" id="MobiDB-lite"/>
    </source>
</evidence>
<name>A0AAN8SB49_POLSC</name>
<proteinExistence type="predicted"/>
<dbReference type="InterPro" id="IPR026680">
    <property type="entry name" value="CCDC137"/>
</dbReference>
<dbReference type="AlphaFoldDB" id="A0AAN8SB49"/>
<feature type="compositionally biased region" description="Basic residues" evidence="1">
    <location>
        <begin position="1"/>
        <end position="12"/>
    </location>
</feature>
<comment type="caution">
    <text evidence="2">The sequence shown here is derived from an EMBL/GenBank/DDBJ whole genome shotgun (WGS) entry which is preliminary data.</text>
</comment>
<gene>
    <name evidence="2" type="ORF">RUM43_004688</name>
</gene>
<dbReference type="Proteomes" id="UP001372834">
    <property type="component" value="Unassembled WGS sequence"/>
</dbReference>
<feature type="region of interest" description="Disordered" evidence="1">
    <location>
        <begin position="200"/>
        <end position="221"/>
    </location>
</feature>
<dbReference type="GO" id="GO:0005634">
    <property type="term" value="C:nucleus"/>
    <property type="evidence" value="ECO:0007669"/>
    <property type="project" value="TreeGrafter"/>
</dbReference>
<protein>
    <recommendedName>
        <fullName evidence="4">Coiled-coil domain-containing protein 137</fullName>
    </recommendedName>
</protein>
<dbReference type="PANTHER" id="PTHR21838">
    <property type="entry name" value="COILED-COIL DOMAIN-CONTAINING PROTEIN 137"/>
    <property type="match status" value="1"/>
</dbReference>
<reference evidence="2 3" key="1">
    <citation type="submission" date="2023-10" db="EMBL/GenBank/DDBJ databases">
        <title>Genomes of two closely related lineages of the louse Polyplax serrata with different host specificities.</title>
        <authorList>
            <person name="Martinu J."/>
            <person name="Tarabai H."/>
            <person name="Stefka J."/>
            <person name="Hypsa V."/>
        </authorList>
    </citation>
    <scope>NUCLEOTIDE SEQUENCE [LARGE SCALE GENOMIC DNA]</scope>
    <source>
        <strain evidence="2">HR10_N</strain>
    </source>
</reference>
<feature type="region of interest" description="Disordered" evidence="1">
    <location>
        <begin position="1"/>
        <end position="45"/>
    </location>
</feature>
<dbReference type="PANTHER" id="PTHR21838:SF2">
    <property type="entry name" value="COILED-COIL DOMAIN-CONTAINING PROTEIN 137"/>
    <property type="match status" value="1"/>
</dbReference>
<organism evidence="2 3">
    <name type="scientific">Polyplax serrata</name>
    <name type="common">Common mouse louse</name>
    <dbReference type="NCBI Taxonomy" id="468196"/>
    <lineage>
        <taxon>Eukaryota</taxon>
        <taxon>Metazoa</taxon>
        <taxon>Ecdysozoa</taxon>
        <taxon>Arthropoda</taxon>
        <taxon>Hexapoda</taxon>
        <taxon>Insecta</taxon>
        <taxon>Pterygota</taxon>
        <taxon>Neoptera</taxon>
        <taxon>Paraneoptera</taxon>
        <taxon>Psocodea</taxon>
        <taxon>Troctomorpha</taxon>
        <taxon>Phthiraptera</taxon>
        <taxon>Anoplura</taxon>
        <taxon>Polyplacidae</taxon>
        <taxon>Polyplax</taxon>
    </lineage>
</organism>
<evidence type="ECO:0000313" key="3">
    <source>
        <dbReference type="Proteomes" id="UP001372834"/>
    </source>
</evidence>
<accession>A0AAN8SB49</accession>
<dbReference type="EMBL" id="JAWJWE010000002">
    <property type="protein sequence ID" value="KAK6643185.1"/>
    <property type="molecule type" value="Genomic_DNA"/>
</dbReference>
<evidence type="ECO:0008006" key="4">
    <source>
        <dbReference type="Google" id="ProtNLM"/>
    </source>
</evidence>
<sequence>MGRKIPGKKHRTVKDPNKQQQNRLDKLKDKINNPPRNPDDQEIPKSLRTVIKLKTEVKNRKNNQQVKKFSRFKGKRKKNKPLSVADVLDYYPNSKPTGYIPNLIQGADETPKNFLRRLNLMTDGLIEEVKFEKKFGVEIKKDEETGKVLEVKKVKSKKRSKKKKLVDKRKEKELKKKEFLSNVKDFSQLKDNVKFGEVVERPPNLPVPKKSMKTTNQTVTSKPKFGSLLLNKIAKSETTKQSALQRERAESERKFIVEAYRRLKSKG</sequence>
<evidence type="ECO:0000313" key="2">
    <source>
        <dbReference type="EMBL" id="KAK6643185.1"/>
    </source>
</evidence>
<feature type="compositionally biased region" description="Basic and acidic residues" evidence="1">
    <location>
        <begin position="13"/>
        <end position="45"/>
    </location>
</feature>